<comment type="caution">
    <text evidence="4">Lacks conserved residue(s) required for the propagation of feature annotation.</text>
</comment>
<dbReference type="AlphaFoldDB" id="A0AAE2SCZ6"/>
<keyword evidence="3 4" id="KW-0443">Lipid metabolism</keyword>
<dbReference type="EMBL" id="JAENIG010000009">
    <property type="protein sequence ID" value="MBK1855946.1"/>
    <property type="molecule type" value="Genomic_DNA"/>
</dbReference>
<feature type="active site" description="Nucleophile" evidence="4">
    <location>
        <position position="74"/>
    </location>
</feature>
<accession>A0AAE2SCZ6</accession>
<dbReference type="PROSITE" id="PS51635">
    <property type="entry name" value="PNPLA"/>
    <property type="match status" value="1"/>
</dbReference>
<evidence type="ECO:0000256" key="2">
    <source>
        <dbReference type="ARBA" id="ARBA00022963"/>
    </source>
</evidence>
<organism evidence="6 7">
    <name type="scientific">Oceaniferula flava</name>
    <dbReference type="NCBI Taxonomy" id="2800421"/>
    <lineage>
        <taxon>Bacteria</taxon>
        <taxon>Pseudomonadati</taxon>
        <taxon>Verrucomicrobiota</taxon>
        <taxon>Verrucomicrobiia</taxon>
        <taxon>Verrucomicrobiales</taxon>
        <taxon>Verrucomicrobiaceae</taxon>
        <taxon>Oceaniferula</taxon>
    </lineage>
</organism>
<feature type="active site" description="Proton acceptor" evidence="4">
    <location>
        <position position="191"/>
    </location>
</feature>
<dbReference type="InterPro" id="IPR050301">
    <property type="entry name" value="NTE"/>
</dbReference>
<dbReference type="PANTHER" id="PTHR14226:SF76">
    <property type="entry name" value="NTE FAMILY PROTEIN RSSA"/>
    <property type="match status" value="1"/>
</dbReference>
<sequence length="347" mass="37962">MPAPHVVRAEGVRFLKNAWEKVKQFSLIEPTIETRPPRIGIALSSGGAKSLAHVGVIQVLEENGIEVHAVAGSSMGAYVGALWAAGCDGAQLFKLAAEMQDRTVLKQLADPAPPFLKGFLKGEKARDHLGASIGDVSFDQLQKQLIIVAADLDSYERIVFRHGSVLDAVHASCAMPGVVVPVTVDGKRCTDGGVVEPVPVSSMRKFCDVDLVIAVSTLPDFTQLNHKRESEDAEIQQEISSSLWGRMAKTITGSISLTAEGNTIDTLRRSIRIGQIRIAHDACKNADVVMHAHTHQESRWHDYHNFEHFIEVGRHAAEAQLHTIRELIENYQPETSQHESKVQKLVG</sequence>
<protein>
    <submittedName>
        <fullName evidence="6">Patatin-like phospholipase family protein</fullName>
    </submittedName>
</protein>
<dbReference type="Gene3D" id="3.40.1090.10">
    <property type="entry name" value="Cytosolic phospholipase A2 catalytic domain"/>
    <property type="match status" value="2"/>
</dbReference>
<evidence type="ECO:0000313" key="7">
    <source>
        <dbReference type="Proteomes" id="UP000634206"/>
    </source>
</evidence>
<evidence type="ECO:0000256" key="3">
    <source>
        <dbReference type="ARBA" id="ARBA00023098"/>
    </source>
</evidence>
<dbReference type="InterPro" id="IPR016035">
    <property type="entry name" value="Acyl_Trfase/lysoPLipase"/>
</dbReference>
<gene>
    <name evidence="6" type="ORF">JIN83_13315</name>
</gene>
<dbReference type="RefSeq" id="WP_309490558.1">
    <property type="nucleotide sequence ID" value="NZ_JAENIG010000009.1"/>
</dbReference>
<dbReference type="InterPro" id="IPR002641">
    <property type="entry name" value="PNPLA_dom"/>
</dbReference>
<keyword evidence="7" id="KW-1185">Reference proteome</keyword>
<evidence type="ECO:0000256" key="4">
    <source>
        <dbReference type="PROSITE-ProRule" id="PRU01161"/>
    </source>
</evidence>
<feature type="short sequence motif" description="GXSXG" evidence="4">
    <location>
        <begin position="72"/>
        <end position="76"/>
    </location>
</feature>
<evidence type="ECO:0000259" key="5">
    <source>
        <dbReference type="PROSITE" id="PS51635"/>
    </source>
</evidence>
<evidence type="ECO:0000313" key="6">
    <source>
        <dbReference type="EMBL" id="MBK1855946.1"/>
    </source>
</evidence>
<dbReference type="Proteomes" id="UP000634206">
    <property type="component" value="Unassembled WGS sequence"/>
</dbReference>
<proteinExistence type="predicted"/>
<dbReference type="PANTHER" id="PTHR14226">
    <property type="entry name" value="NEUROPATHY TARGET ESTERASE/SWISS CHEESE D.MELANOGASTER"/>
    <property type="match status" value="1"/>
</dbReference>
<feature type="domain" description="PNPLA" evidence="5">
    <location>
        <begin position="41"/>
        <end position="204"/>
    </location>
</feature>
<name>A0AAE2SCZ6_9BACT</name>
<dbReference type="GO" id="GO:0016042">
    <property type="term" value="P:lipid catabolic process"/>
    <property type="evidence" value="ECO:0007669"/>
    <property type="project" value="UniProtKB-UniRule"/>
</dbReference>
<feature type="short sequence motif" description="DGA/G" evidence="4">
    <location>
        <begin position="191"/>
        <end position="193"/>
    </location>
</feature>
<keyword evidence="2 4" id="KW-0442">Lipid degradation</keyword>
<reference evidence="6" key="1">
    <citation type="submission" date="2021-01" db="EMBL/GenBank/DDBJ databases">
        <title>Modified the classification status of verrucomicrobia.</title>
        <authorList>
            <person name="Feng X."/>
        </authorList>
    </citation>
    <scope>NUCLEOTIDE SEQUENCE</scope>
    <source>
        <strain evidence="6">5K15</strain>
    </source>
</reference>
<dbReference type="GO" id="GO:0016787">
    <property type="term" value="F:hydrolase activity"/>
    <property type="evidence" value="ECO:0007669"/>
    <property type="project" value="UniProtKB-UniRule"/>
</dbReference>
<dbReference type="SUPFAM" id="SSF52151">
    <property type="entry name" value="FabD/lysophospholipase-like"/>
    <property type="match status" value="1"/>
</dbReference>
<evidence type="ECO:0000256" key="1">
    <source>
        <dbReference type="ARBA" id="ARBA00022801"/>
    </source>
</evidence>
<comment type="caution">
    <text evidence="6">The sequence shown here is derived from an EMBL/GenBank/DDBJ whole genome shotgun (WGS) entry which is preliminary data.</text>
</comment>
<keyword evidence="1 4" id="KW-0378">Hydrolase</keyword>
<dbReference type="Pfam" id="PF01734">
    <property type="entry name" value="Patatin"/>
    <property type="match status" value="1"/>
</dbReference>